<reference evidence="3 4" key="1">
    <citation type="submission" date="2016-09" db="EMBL/GenBank/DDBJ databases">
        <title>Pseudoalteromonas amylolytica sp. nov., isolated from the surface seawater.</title>
        <authorList>
            <person name="Wu Y.-H."/>
            <person name="Cheng H."/>
            <person name="Jin X.-B."/>
            <person name="Wang C.-S."/>
            <person name="Xu X.-W."/>
        </authorList>
    </citation>
    <scope>NUCLEOTIDE SEQUENCE [LARGE SCALE GENOMIC DNA]</scope>
    <source>
        <strain evidence="3 4">JW1</strain>
    </source>
</reference>
<keyword evidence="4" id="KW-1185">Reference proteome</keyword>
<dbReference type="InterPro" id="IPR000891">
    <property type="entry name" value="PYR_CT"/>
</dbReference>
<dbReference type="AlphaFoldDB" id="A0A1S1MWJ7"/>
<dbReference type="SUPFAM" id="SSF51569">
    <property type="entry name" value="Aldolase"/>
    <property type="match status" value="1"/>
</dbReference>
<dbReference type="InterPro" id="IPR013785">
    <property type="entry name" value="Aldolase_TIM"/>
</dbReference>
<accession>A0A1S1MWJ7</accession>
<proteinExistence type="predicted"/>
<dbReference type="EMBL" id="MKJU01000027">
    <property type="protein sequence ID" value="OHU90185.1"/>
    <property type="molecule type" value="Genomic_DNA"/>
</dbReference>
<comment type="caution">
    <text evidence="3">The sequence shown here is derived from an EMBL/GenBank/DDBJ whole genome shotgun (WGS) entry which is preliminary data.</text>
</comment>
<dbReference type="STRING" id="1859457.BET10_15420"/>
<evidence type="ECO:0000256" key="1">
    <source>
        <dbReference type="ARBA" id="ARBA00023211"/>
    </source>
</evidence>
<evidence type="ECO:0000259" key="2">
    <source>
        <dbReference type="PROSITE" id="PS50991"/>
    </source>
</evidence>
<dbReference type="PANTHER" id="PTHR10277:SF9">
    <property type="entry name" value="2-ISOPROPYLMALATE SYNTHASE 1, CHLOROPLASTIC-RELATED"/>
    <property type="match status" value="1"/>
</dbReference>
<dbReference type="PANTHER" id="PTHR10277">
    <property type="entry name" value="HOMOCITRATE SYNTHASE-RELATED"/>
    <property type="match status" value="1"/>
</dbReference>
<evidence type="ECO:0000313" key="3">
    <source>
        <dbReference type="EMBL" id="OHU90185.1"/>
    </source>
</evidence>
<sequence>MQSPGVWLPELDEKKELISSMEKLGVEYLDIGFPSANKRAFNNIKSLVSHISNCQLKIKPCCAGRTHIEDIKPIISLSEIMGRPIEPLLFIAVSPIRQLVEKWDLAHIISISRTTLEFSLSQGLTPTLVIEDATRALPSTLSSMYDLAIELGLNRIVLCDTVGQSTPAGVREIVSWSVAYFEQRDYQIGFDWHGHNDRGLALINSMEAILAGCDRIHGTALGIGERTGNAAIDQIIVNLFLQGYTQWDVSKLKNYVELSATYFKQTIPDNYPVFGANVFKTASGVHAAAIRKSKLLENPMLCDLIYSSVPASAFSRENEIEINYMSGKANVINWLEQSDVLITSELVDNILKFASQRHRPLTDDEIYSVIEGVN</sequence>
<gene>
    <name evidence="3" type="ORF">BET10_15420</name>
</gene>
<dbReference type="CDD" id="cd03174">
    <property type="entry name" value="DRE_TIM_metallolyase"/>
    <property type="match status" value="1"/>
</dbReference>
<evidence type="ECO:0000313" key="4">
    <source>
        <dbReference type="Proteomes" id="UP000179786"/>
    </source>
</evidence>
<dbReference type="GO" id="GO:0003852">
    <property type="term" value="F:2-isopropylmalate synthase activity"/>
    <property type="evidence" value="ECO:0007669"/>
    <property type="project" value="TreeGrafter"/>
</dbReference>
<protein>
    <recommendedName>
        <fullName evidence="2">Pyruvate carboxyltransferase domain-containing protein</fullName>
    </recommendedName>
</protein>
<organism evidence="3 4">
    <name type="scientific">Pseudoalteromonas amylolytica</name>
    <dbReference type="NCBI Taxonomy" id="1859457"/>
    <lineage>
        <taxon>Bacteria</taxon>
        <taxon>Pseudomonadati</taxon>
        <taxon>Pseudomonadota</taxon>
        <taxon>Gammaproteobacteria</taxon>
        <taxon>Alteromonadales</taxon>
        <taxon>Pseudoalteromonadaceae</taxon>
        <taxon>Pseudoalteromonas</taxon>
    </lineage>
</organism>
<dbReference type="Gene3D" id="3.20.20.70">
    <property type="entry name" value="Aldolase class I"/>
    <property type="match status" value="1"/>
</dbReference>
<name>A0A1S1MWJ7_9GAMM</name>
<dbReference type="InterPro" id="IPR050073">
    <property type="entry name" value="2-IPM_HCS-like"/>
</dbReference>
<keyword evidence="1" id="KW-0464">Manganese</keyword>
<dbReference type="PROSITE" id="PS50991">
    <property type="entry name" value="PYR_CT"/>
    <property type="match status" value="1"/>
</dbReference>
<dbReference type="Pfam" id="PF00682">
    <property type="entry name" value="HMGL-like"/>
    <property type="match status" value="1"/>
</dbReference>
<dbReference type="GO" id="GO:0009098">
    <property type="term" value="P:L-leucine biosynthetic process"/>
    <property type="evidence" value="ECO:0007669"/>
    <property type="project" value="TreeGrafter"/>
</dbReference>
<feature type="domain" description="Pyruvate carboxyltransferase" evidence="2">
    <location>
        <begin position="1"/>
        <end position="262"/>
    </location>
</feature>
<dbReference type="Proteomes" id="UP000179786">
    <property type="component" value="Unassembled WGS sequence"/>
</dbReference>